<reference evidence="1 2" key="1">
    <citation type="journal article" date="2019" name="Sci. Rep.">
        <title>Orb-weaving spider Araneus ventricosus genome elucidates the spidroin gene catalogue.</title>
        <authorList>
            <person name="Kono N."/>
            <person name="Nakamura H."/>
            <person name="Ohtoshi R."/>
            <person name="Moran D.A.P."/>
            <person name="Shinohara A."/>
            <person name="Yoshida Y."/>
            <person name="Fujiwara M."/>
            <person name="Mori M."/>
            <person name="Tomita M."/>
            <person name="Arakawa K."/>
        </authorList>
    </citation>
    <scope>NUCLEOTIDE SEQUENCE [LARGE SCALE GENOMIC DNA]</scope>
</reference>
<gene>
    <name evidence="1" type="ORF">AVEN_23424_1</name>
</gene>
<comment type="caution">
    <text evidence="1">The sequence shown here is derived from an EMBL/GenBank/DDBJ whole genome shotgun (WGS) entry which is preliminary data.</text>
</comment>
<dbReference type="EMBL" id="BGPR01000528">
    <property type="protein sequence ID" value="GBM24884.1"/>
    <property type="molecule type" value="Genomic_DNA"/>
</dbReference>
<dbReference type="OrthoDB" id="8121269at2759"/>
<name>A0A4Y2EAK0_ARAVE</name>
<sequence length="116" mass="13221">MATYRKLAMKVKNSARTGAGVYEVYEPEFFAYEKMASFLYFVYAPRGTKTTEETRIWRLKANVQSSRKTYGKTLSNAGSFPSGGSCSLHFFSLENRDELLKTPHHLFDIGTQCPQM</sequence>
<protein>
    <submittedName>
        <fullName evidence="1">Uncharacterized protein</fullName>
    </submittedName>
</protein>
<keyword evidence="2" id="KW-1185">Reference proteome</keyword>
<dbReference type="Proteomes" id="UP000499080">
    <property type="component" value="Unassembled WGS sequence"/>
</dbReference>
<evidence type="ECO:0000313" key="1">
    <source>
        <dbReference type="EMBL" id="GBM24884.1"/>
    </source>
</evidence>
<dbReference type="AlphaFoldDB" id="A0A4Y2EAK0"/>
<proteinExistence type="predicted"/>
<accession>A0A4Y2EAK0</accession>
<evidence type="ECO:0000313" key="2">
    <source>
        <dbReference type="Proteomes" id="UP000499080"/>
    </source>
</evidence>
<organism evidence="1 2">
    <name type="scientific">Araneus ventricosus</name>
    <name type="common">Orbweaver spider</name>
    <name type="synonym">Epeira ventricosa</name>
    <dbReference type="NCBI Taxonomy" id="182803"/>
    <lineage>
        <taxon>Eukaryota</taxon>
        <taxon>Metazoa</taxon>
        <taxon>Ecdysozoa</taxon>
        <taxon>Arthropoda</taxon>
        <taxon>Chelicerata</taxon>
        <taxon>Arachnida</taxon>
        <taxon>Araneae</taxon>
        <taxon>Araneomorphae</taxon>
        <taxon>Entelegynae</taxon>
        <taxon>Araneoidea</taxon>
        <taxon>Araneidae</taxon>
        <taxon>Araneus</taxon>
    </lineage>
</organism>